<dbReference type="Gene3D" id="1.10.10.10">
    <property type="entry name" value="Winged helix-like DNA-binding domain superfamily/Winged helix DNA-binding domain"/>
    <property type="match status" value="1"/>
</dbReference>
<evidence type="ECO:0000313" key="6">
    <source>
        <dbReference type="Proteomes" id="UP001589609"/>
    </source>
</evidence>
<evidence type="ECO:0000256" key="1">
    <source>
        <dbReference type="ARBA" id="ARBA00023015"/>
    </source>
</evidence>
<dbReference type="InterPro" id="IPR000835">
    <property type="entry name" value="HTH_MarR-typ"/>
</dbReference>
<protein>
    <submittedName>
        <fullName evidence="5">MarR family winged helix-turn-helix transcriptional regulator</fullName>
    </submittedName>
</protein>
<proteinExistence type="predicted"/>
<dbReference type="PANTHER" id="PTHR42756">
    <property type="entry name" value="TRANSCRIPTIONAL REGULATOR, MARR"/>
    <property type="match status" value="1"/>
</dbReference>
<evidence type="ECO:0000259" key="4">
    <source>
        <dbReference type="PROSITE" id="PS50995"/>
    </source>
</evidence>
<dbReference type="Pfam" id="PF01047">
    <property type="entry name" value="MarR"/>
    <property type="match status" value="1"/>
</dbReference>
<keyword evidence="1" id="KW-0805">Transcription regulation</keyword>
<keyword evidence="3" id="KW-0804">Transcription</keyword>
<keyword evidence="6" id="KW-1185">Reference proteome</keyword>
<dbReference type="InterPro" id="IPR036388">
    <property type="entry name" value="WH-like_DNA-bd_sf"/>
</dbReference>
<dbReference type="RefSeq" id="WP_129728920.1">
    <property type="nucleotide sequence ID" value="NZ_JAPCYI010000003.1"/>
</dbReference>
<evidence type="ECO:0000313" key="5">
    <source>
        <dbReference type="EMBL" id="MFB9759401.1"/>
    </source>
</evidence>
<name>A0ABV5WG97_9BACI</name>
<organism evidence="5 6">
    <name type="scientific">Ectobacillus funiculus</name>
    <dbReference type="NCBI Taxonomy" id="137993"/>
    <lineage>
        <taxon>Bacteria</taxon>
        <taxon>Bacillati</taxon>
        <taxon>Bacillota</taxon>
        <taxon>Bacilli</taxon>
        <taxon>Bacillales</taxon>
        <taxon>Bacillaceae</taxon>
        <taxon>Ectobacillus</taxon>
    </lineage>
</organism>
<sequence length="169" mass="19238">MKENMQPGIESNMKQMIMSAPDKPSDVLIQLLRVTHEVQHELTSKLSYFGLSDRKFKILAILLKQERPLNPSELADYAGVTRSTITGLLDGLEKDEFIRRSISEDRRKTAIHLTEKGQQIVGTLAPLYSTHITNIFSKMTKEEQLLLMDLLEKIQGGLQYAKDHNVFPT</sequence>
<dbReference type="SUPFAM" id="SSF46785">
    <property type="entry name" value="Winged helix' DNA-binding domain"/>
    <property type="match status" value="1"/>
</dbReference>
<evidence type="ECO:0000256" key="2">
    <source>
        <dbReference type="ARBA" id="ARBA00023125"/>
    </source>
</evidence>
<dbReference type="SMART" id="SM00347">
    <property type="entry name" value="HTH_MARR"/>
    <property type="match status" value="1"/>
</dbReference>
<dbReference type="InterPro" id="IPR036390">
    <property type="entry name" value="WH_DNA-bd_sf"/>
</dbReference>
<feature type="domain" description="HTH marR-type" evidence="4">
    <location>
        <begin position="24"/>
        <end position="156"/>
    </location>
</feature>
<dbReference type="PANTHER" id="PTHR42756:SF1">
    <property type="entry name" value="TRANSCRIPTIONAL REPRESSOR OF EMRAB OPERON"/>
    <property type="match status" value="1"/>
</dbReference>
<dbReference type="PROSITE" id="PS50995">
    <property type="entry name" value="HTH_MARR_2"/>
    <property type="match status" value="1"/>
</dbReference>
<gene>
    <name evidence="5" type="ORF">ACFFMS_13285</name>
</gene>
<evidence type="ECO:0000256" key="3">
    <source>
        <dbReference type="ARBA" id="ARBA00023163"/>
    </source>
</evidence>
<comment type="caution">
    <text evidence="5">The sequence shown here is derived from an EMBL/GenBank/DDBJ whole genome shotgun (WGS) entry which is preliminary data.</text>
</comment>
<accession>A0ABV5WG97</accession>
<dbReference type="Proteomes" id="UP001589609">
    <property type="component" value="Unassembled WGS sequence"/>
</dbReference>
<dbReference type="PRINTS" id="PR00598">
    <property type="entry name" value="HTHMARR"/>
</dbReference>
<dbReference type="EMBL" id="JBHMAF010000071">
    <property type="protein sequence ID" value="MFB9759401.1"/>
    <property type="molecule type" value="Genomic_DNA"/>
</dbReference>
<reference evidence="5 6" key="1">
    <citation type="submission" date="2024-09" db="EMBL/GenBank/DDBJ databases">
        <authorList>
            <person name="Sun Q."/>
            <person name="Mori K."/>
        </authorList>
    </citation>
    <scope>NUCLEOTIDE SEQUENCE [LARGE SCALE GENOMIC DNA]</scope>
    <source>
        <strain evidence="5 6">JCM 11201</strain>
    </source>
</reference>
<keyword evidence="2" id="KW-0238">DNA-binding</keyword>